<dbReference type="OrthoDB" id="382350at2157"/>
<keyword evidence="2" id="KW-1185">Reference proteome</keyword>
<accession>A0B8R5</accession>
<organism evidence="1 2">
    <name type="scientific">Methanothrix thermoacetophila (strain DSM 6194 / JCM 14653 / NBRC 101360 / PT)</name>
    <name type="common">Methanosaeta thermophila</name>
    <dbReference type="NCBI Taxonomy" id="349307"/>
    <lineage>
        <taxon>Archaea</taxon>
        <taxon>Methanobacteriati</taxon>
        <taxon>Methanobacteriota</taxon>
        <taxon>Stenosarchaea group</taxon>
        <taxon>Methanomicrobia</taxon>
        <taxon>Methanotrichales</taxon>
        <taxon>Methanotrichaceae</taxon>
        <taxon>Methanothrix</taxon>
    </lineage>
</organism>
<evidence type="ECO:0000313" key="2">
    <source>
        <dbReference type="Proteomes" id="UP000000674"/>
    </source>
</evidence>
<dbReference type="KEGG" id="mtp:Mthe_1311"/>
<reference evidence="1 2" key="1">
    <citation type="submission" date="2006-10" db="EMBL/GenBank/DDBJ databases">
        <title>Complete sequence of Methanosaeta thermophila PT.</title>
        <authorList>
            <consortium name="US DOE Joint Genome Institute"/>
            <person name="Copeland A."/>
            <person name="Lucas S."/>
            <person name="Lapidus A."/>
            <person name="Barry K."/>
            <person name="Detter J.C."/>
            <person name="Glavina del Rio T."/>
            <person name="Hammon N."/>
            <person name="Israni S."/>
            <person name="Pitluck S."/>
            <person name="Chain P."/>
            <person name="Malfatti S."/>
            <person name="Shin M."/>
            <person name="Vergez L."/>
            <person name="Schmutz J."/>
            <person name="Larimer F."/>
            <person name="Land M."/>
            <person name="Hauser L."/>
            <person name="Kyrpides N."/>
            <person name="Kim E."/>
            <person name="Smith K.S."/>
            <person name="Ingram-Smith C."/>
            <person name="Richardson P."/>
        </authorList>
    </citation>
    <scope>NUCLEOTIDE SEQUENCE [LARGE SCALE GENOMIC DNA]</scope>
    <source>
        <strain evidence="2">DSM 6194 / JCM 14653 / NBRC 101360 / PT</strain>
    </source>
</reference>
<dbReference type="AlphaFoldDB" id="A0B8R5"/>
<name>A0B8R5_METTP</name>
<proteinExistence type="predicted"/>
<dbReference type="Proteomes" id="UP000000674">
    <property type="component" value="Chromosome"/>
</dbReference>
<dbReference type="HOGENOM" id="CLU_1673997_0_0_2"/>
<gene>
    <name evidence="1" type="ordered locus">Mthe_1311</name>
</gene>
<evidence type="ECO:0000313" key="1">
    <source>
        <dbReference type="EMBL" id="ABK15089.1"/>
    </source>
</evidence>
<dbReference type="GeneID" id="4462178"/>
<sequence>MNNSSSGEVPVMVGGPCEYEIYNGTATICSVTQTNESIGQAEVAGGPGYAGYEVRYEFTPSEELPVWVSDYLNQSGNCSLLLQLCNSWYPGQAFLEKYNITEGAVFQARLSAIRSGTCTPVVIELEDVDRCDYFESESSLTG</sequence>
<dbReference type="EMBL" id="CP000477">
    <property type="protein sequence ID" value="ABK15089.1"/>
    <property type="molecule type" value="Genomic_DNA"/>
</dbReference>
<protein>
    <submittedName>
        <fullName evidence="1">Uncharacterized protein</fullName>
    </submittedName>
</protein>
<dbReference type="RefSeq" id="WP_011696481.1">
    <property type="nucleotide sequence ID" value="NC_008553.1"/>
</dbReference>